<dbReference type="PANTHER" id="PTHR43825:SF3">
    <property type="entry name" value="PYRUVATE DEHYDROGENASE E1 COMPONENT"/>
    <property type="match status" value="1"/>
</dbReference>
<dbReference type="Gene3D" id="3.40.50.970">
    <property type="match status" value="1"/>
</dbReference>
<dbReference type="OrthoDB" id="9759664at2"/>
<dbReference type="GO" id="GO:0000287">
    <property type="term" value="F:magnesium ion binding"/>
    <property type="evidence" value="ECO:0007669"/>
    <property type="project" value="UniProtKB-ARBA"/>
</dbReference>
<keyword evidence="2" id="KW-1185">Reference proteome</keyword>
<evidence type="ECO:0000313" key="2">
    <source>
        <dbReference type="Proteomes" id="UP000192513"/>
    </source>
</evidence>
<sequence>LYDIGFNYFFQAPTDEHGGDLVFFQGHASPGVYARAFLEGRISEEQLENFRQEVDGNGLSSYPHPWLMPDFWQFPTVSMG</sequence>
<dbReference type="InterPro" id="IPR029061">
    <property type="entry name" value="THDP-binding"/>
</dbReference>
<protein>
    <recommendedName>
        <fullName evidence="3">Pyruvate dehydrogenase (Acetyl-transferring), homodimeric type</fullName>
    </recommendedName>
</protein>
<gene>
    <name evidence="1" type="ORF">BST39_29205</name>
</gene>
<dbReference type="RefSeq" id="WP_142275347.1">
    <property type="nucleotide sequence ID" value="NZ_MVIE01000236.1"/>
</dbReference>
<evidence type="ECO:0008006" key="3">
    <source>
        <dbReference type="Google" id="ProtNLM"/>
    </source>
</evidence>
<dbReference type="STRING" id="590652.BST39_29205"/>
<dbReference type="SUPFAM" id="SSF52518">
    <property type="entry name" value="Thiamin diphosphate-binding fold (THDP-binding)"/>
    <property type="match status" value="1"/>
</dbReference>
<dbReference type="PANTHER" id="PTHR43825">
    <property type="entry name" value="PYRUVATE DEHYDROGENASE E1 COMPONENT"/>
    <property type="match status" value="1"/>
</dbReference>
<accession>A0A1X0HST7</accession>
<reference evidence="1 2" key="1">
    <citation type="submission" date="2017-02" db="EMBL/GenBank/DDBJ databases">
        <title>The new phylogeny of genus Mycobacterium.</title>
        <authorList>
            <person name="Tortoli E."/>
            <person name="Trovato A."/>
            <person name="Cirillo D.M."/>
        </authorList>
    </citation>
    <scope>NUCLEOTIDE SEQUENCE [LARGE SCALE GENOMIC DNA]</scope>
    <source>
        <strain evidence="1 2">DSM 45000</strain>
    </source>
</reference>
<proteinExistence type="predicted"/>
<dbReference type="AlphaFoldDB" id="A0A1X0HST7"/>
<feature type="non-terminal residue" evidence="1">
    <location>
        <position position="1"/>
    </location>
</feature>
<organism evidence="1 2">
    <name type="scientific">Mycobacterium paraseoulense</name>
    <dbReference type="NCBI Taxonomy" id="590652"/>
    <lineage>
        <taxon>Bacteria</taxon>
        <taxon>Bacillati</taxon>
        <taxon>Actinomycetota</taxon>
        <taxon>Actinomycetes</taxon>
        <taxon>Mycobacteriales</taxon>
        <taxon>Mycobacteriaceae</taxon>
        <taxon>Mycobacterium</taxon>
    </lineage>
</organism>
<comment type="caution">
    <text evidence="1">The sequence shown here is derived from an EMBL/GenBank/DDBJ whole genome shotgun (WGS) entry which is preliminary data.</text>
</comment>
<name>A0A1X0HST7_9MYCO</name>
<feature type="non-terminal residue" evidence="1">
    <location>
        <position position="80"/>
    </location>
</feature>
<dbReference type="Proteomes" id="UP000192513">
    <property type="component" value="Unassembled WGS sequence"/>
</dbReference>
<dbReference type="EMBL" id="MVIE01000236">
    <property type="protein sequence ID" value="ORB28797.1"/>
    <property type="molecule type" value="Genomic_DNA"/>
</dbReference>
<dbReference type="InterPro" id="IPR051157">
    <property type="entry name" value="PDH/Transketolase"/>
</dbReference>
<evidence type="ECO:0000313" key="1">
    <source>
        <dbReference type="EMBL" id="ORB28797.1"/>
    </source>
</evidence>